<keyword evidence="2" id="KW-1185">Reference proteome</keyword>
<name>A0A377GX04_9FUSO</name>
<dbReference type="InterPro" id="IPR011004">
    <property type="entry name" value="Trimer_LpxA-like_sf"/>
</dbReference>
<protein>
    <submittedName>
        <fullName evidence="1">Carnitine operon protein CaiE</fullName>
    </submittedName>
</protein>
<sequence length="178" mass="19489">MIYKLGEKTPKIGENNYIAENATVIGEVVTNENVSIWFGAVVRADMSKITVGRDSNIQDNCTVHGDTSYPVTIGERVTIGHNCIIHGCTIGDNCVIGMGSILLNESVIPKNCLVAAGSVVTPKLQAGEGSLIAGSPARVIRPLNEENKEYLLHAYKVYLEDIDKYKDLKKLNRREDEK</sequence>
<dbReference type="RefSeq" id="WP_115271486.1">
    <property type="nucleotide sequence ID" value="NZ_CASFEE010000022.1"/>
</dbReference>
<dbReference type="Gene3D" id="2.160.10.10">
    <property type="entry name" value="Hexapeptide repeat proteins"/>
    <property type="match status" value="1"/>
</dbReference>
<dbReference type="SUPFAM" id="SSF51161">
    <property type="entry name" value="Trimeric LpxA-like enzymes"/>
    <property type="match status" value="1"/>
</dbReference>
<dbReference type="EMBL" id="UGGU01000003">
    <property type="protein sequence ID" value="STO31499.1"/>
    <property type="molecule type" value="Genomic_DNA"/>
</dbReference>
<evidence type="ECO:0000313" key="1">
    <source>
        <dbReference type="EMBL" id="STO31499.1"/>
    </source>
</evidence>
<organism evidence="1 2">
    <name type="scientific">Fusobacterium necrogenes</name>
    <dbReference type="NCBI Taxonomy" id="858"/>
    <lineage>
        <taxon>Bacteria</taxon>
        <taxon>Fusobacteriati</taxon>
        <taxon>Fusobacteriota</taxon>
        <taxon>Fusobacteriia</taxon>
        <taxon>Fusobacteriales</taxon>
        <taxon>Fusobacteriaceae</taxon>
        <taxon>Fusobacterium</taxon>
    </lineage>
</organism>
<dbReference type="Proteomes" id="UP000255328">
    <property type="component" value="Unassembled WGS sequence"/>
</dbReference>
<dbReference type="PANTHER" id="PTHR13061:SF29">
    <property type="entry name" value="GAMMA CARBONIC ANHYDRASE-LIKE 1, MITOCHONDRIAL-RELATED"/>
    <property type="match status" value="1"/>
</dbReference>
<dbReference type="AlphaFoldDB" id="A0A377GX04"/>
<evidence type="ECO:0000313" key="2">
    <source>
        <dbReference type="Proteomes" id="UP000255328"/>
    </source>
</evidence>
<gene>
    <name evidence="1" type="primary">yrdA</name>
    <name evidence="1" type="ORF">NCTC10723_00950</name>
</gene>
<dbReference type="PANTHER" id="PTHR13061">
    <property type="entry name" value="DYNACTIN SUBUNIT P25"/>
    <property type="match status" value="1"/>
</dbReference>
<reference evidence="1 2" key="1">
    <citation type="submission" date="2018-06" db="EMBL/GenBank/DDBJ databases">
        <authorList>
            <consortium name="Pathogen Informatics"/>
            <person name="Doyle S."/>
        </authorList>
    </citation>
    <scope>NUCLEOTIDE SEQUENCE [LARGE SCALE GENOMIC DNA]</scope>
    <source>
        <strain evidence="1 2">NCTC10723</strain>
    </source>
</reference>
<dbReference type="InterPro" id="IPR047324">
    <property type="entry name" value="LbH_gamma_CA-like"/>
</dbReference>
<dbReference type="CDD" id="cd04645">
    <property type="entry name" value="LbH_gamma_CA_like"/>
    <property type="match status" value="1"/>
</dbReference>
<dbReference type="InterPro" id="IPR001451">
    <property type="entry name" value="Hexapep"/>
</dbReference>
<dbReference type="InterPro" id="IPR050484">
    <property type="entry name" value="Transf_Hexapept/Carb_Anhydrase"/>
</dbReference>
<proteinExistence type="predicted"/>
<dbReference type="Pfam" id="PF14602">
    <property type="entry name" value="Hexapep_2"/>
    <property type="match status" value="1"/>
</dbReference>
<accession>A0A377GX04</accession>
<dbReference type="OrthoDB" id="9803036at2"/>